<reference evidence="2" key="2">
    <citation type="submission" date="2022-03" db="EMBL/GenBank/DDBJ databases">
        <title>Draft title - Genomic analysis of global carrot germplasm unveils the trajectory of domestication and the origin of high carotenoid orange carrot.</title>
        <authorList>
            <person name="Iorizzo M."/>
            <person name="Ellison S."/>
            <person name="Senalik D."/>
            <person name="Macko-Podgorni A."/>
            <person name="Grzebelus D."/>
            <person name="Bostan H."/>
            <person name="Rolling W."/>
            <person name="Curaba J."/>
            <person name="Simon P."/>
        </authorList>
    </citation>
    <scope>NUCLEOTIDE SEQUENCE</scope>
    <source>
        <tissue evidence="2">Leaf</tissue>
    </source>
</reference>
<organism evidence="2 3">
    <name type="scientific">Daucus carota subsp. sativus</name>
    <name type="common">Carrot</name>
    <dbReference type="NCBI Taxonomy" id="79200"/>
    <lineage>
        <taxon>Eukaryota</taxon>
        <taxon>Viridiplantae</taxon>
        <taxon>Streptophyta</taxon>
        <taxon>Embryophyta</taxon>
        <taxon>Tracheophyta</taxon>
        <taxon>Spermatophyta</taxon>
        <taxon>Magnoliopsida</taxon>
        <taxon>eudicotyledons</taxon>
        <taxon>Gunneridae</taxon>
        <taxon>Pentapetalae</taxon>
        <taxon>asterids</taxon>
        <taxon>campanulids</taxon>
        <taxon>Apiales</taxon>
        <taxon>Apiaceae</taxon>
        <taxon>Apioideae</taxon>
        <taxon>Scandiceae</taxon>
        <taxon>Daucinae</taxon>
        <taxon>Daucus</taxon>
        <taxon>Daucus sect. Daucus</taxon>
    </lineage>
</organism>
<evidence type="ECO:0000313" key="3">
    <source>
        <dbReference type="Proteomes" id="UP000077755"/>
    </source>
</evidence>
<proteinExistence type="predicted"/>
<keyword evidence="3" id="KW-1185">Reference proteome</keyword>
<dbReference type="PANTHER" id="PTHR46413">
    <property type="entry name" value="HEAVY METAL-ASSOCIATED ISOPRENYLATED PLANT PROTEIN 6"/>
    <property type="match status" value="1"/>
</dbReference>
<gene>
    <name evidence="2" type="ORF">DCAR_0311168</name>
</gene>
<evidence type="ECO:0000313" key="2">
    <source>
        <dbReference type="EMBL" id="WOG91913.1"/>
    </source>
</evidence>
<dbReference type="InterPro" id="IPR044594">
    <property type="entry name" value="HIPP01/3/5/6"/>
</dbReference>
<name>A0AAF0WP77_DAUCS</name>
<evidence type="ECO:0000256" key="1">
    <source>
        <dbReference type="SAM" id="MobiDB-lite"/>
    </source>
</evidence>
<reference evidence="2" key="1">
    <citation type="journal article" date="2016" name="Nat. Genet.">
        <title>A high-quality carrot genome assembly provides new insights into carotenoid accumulation and asterid genome evolution.</title>
        <authorList>
            <person name="Iorizzo M."/>
            <person name="Ellison S."/>
            <person name="Senalik D."/>
            <person name="Zeng P."/>
            <person name="Satapoomin P."/>
            <person name="Huang J."/>
            <person name="Bowman M."/>
            <person name="Iovene M."/>
            <person name="Sanseverino W."/>
            <person name="Cavagnaro P."/>
            <person name="Yildiz M."/>
            <person name="Macko-Podgorni A."/>
            <person name="Moranska E."/>
            <person name="Grzebelus E."/>
            <person name="Grzebelus D."/>
            <person name="Ashrafi H."/>
            <person name="Zheng Z."/>
            <person name="Cheng S."/>
            <person name="Spooner D."/>
            <person name="Van Deynze A."/>
            <person name="Simon P."/>
        </authorList>
    </citation>
    <scope>NUCLEOTIDE SEQUENCE</scope>
    <source>
        <tissue evidence="2">Leaf</tissue>
    </source>
</reference>
<accession>A0AAF0WP77</accession>
<feature type="region of interest" description="Disordered" evidence="1">
    <location>
        <begin position="66"/>
        <end position="99"/>
    </location>
</feature>
<protein>
    <submittedName>
        <fullName evidence="2">Uncharacterized protein</fullName>
    </submittedName>
</protein>
<sequence>MSKNNPCEITCIPSIHTQFRQCHCHLVFFLISLCVESVKRMNKLTVIGSMDPSKLRDLTKKRTIKKVETISPKKDKDKKNNGNGDDKKNSGDKEDKTEKKSKDIGNVYLQPLVTTALLKVPLHWDGCIQKIQKLVYKTKELLLKTVAMLPFEYRKYQMEENGWLSAMFTTVFILYVLL</sequence>
<dbReference type="GO" id="GO:0046872">
    <property type="term" value="F:metal ion binding"/>
    <property type="evidence" value="ECO:0007669"/>
    <property type="project" value="InterPro"/>
</dbReference>
<dbReference type="PANTHER" id="PTHR46413:SF1">
    <property type="entry name" value="HEAVY METAL-ASSOCIATED ISOPRENYLATED PLANT PROTEIN 6"/>
    <property type="match status" value="1"/>
</dbReference>
<dbReference type="AlphaFoldDB" id="A0AAF0WP77"/>
<dbReference type="Proteomes" id="UP000077755">
    <property type="component" value="Chromosome 3"/>
</dbReference>
<dbReference type="EMBL" id="CP093345">
    <property type="protein sequence ID" value="WOG91913.1"/>
    <property type="molecule type" value="Genomic_DNA"/>
</dbReference>